<evidence type="ECO:0000256" key="6">
    <source>
        <dbReference type="ARBA" id="ARBA00039017"/>
    </source>
</evidence>
<dbReference type="PANTHER" id="PTHR11080:SF2">
    <property type="entry name" value="LD05707P"/>
    <property type="match status" value="1"/>
</dbReference>
<evidence type="ECO:0000313" key="9">
    <source>
        <dbReference type="EMBL" id="CAB4534100.1"/>
    </source>
</evidence>
<organism evidence="9">
    <name type="scientific">freshwater metagenome</name>
    <dbReference type="NCBI Taxonomy" id="449393"/>
    <lineage>
        <taxon>unclassified sequences</taxon>
        <taxon>metagenomes</taxon>
        <taxon>ecological metagenomes</taxon>
    </lineage>
</organism>
<proteinExistence type="inferred from homology"/>
<dbReference type="Pfam" id="PF00857">
    <property type="entry name" value="Isochorismatase"/>
    <property type="match status" value="1"/>
</dbReference>
<dbReference type="AlphaFoldDB" id="A0A6J6B4Y1"/>
<evidence type="ECO:0000256" key="5">
    <source>
        <dbReference type="ARBA" id="ARBA00037900"/>
    </source>
</evidence>
<dbReference type="GO" id="GO:0008936">
    <property type="term" value="F:nicotinamidase activity"/>
    <property type="evidence" value="ECO:0007669"/>
    <property type="project" value="UniProtKB-EC"/>
</dbReference>
<protein>
    <recommendedName>
        <fullName evidence="6">nicotinamidase</fullName>
        <ecNumber evidence="6">3.5.1.19</ecNumber>
    </recommendedName>
    <alternativeName>
        <fullName evidence="7">Nicotinamide deamidase</fullName>
    </alternativeName>
</protein>
<dbReference type="InterPro" id="IPR000868">
    <property type="entry name" value="Isochorismatase-like_dom"/>
</dbReference>
<dbReference type="Gene3D" id="3.40.50.850">
    <property type="entry name" value="Isochorismatase-like"/>
    <property type="match status" value="1"/>
</dbReference>
<name>A0A6J6B4Y1_9ZZZZ</name>
<dbReference type="EC" id="3.5.1.19" evidence="6"/>
<keyword evidence="4" id="KW-0378">Hydrolase</keyword>
<dbReference type="GO" id="GO:0046872">
    <property type="term" value="F:metal ion binding"/>
    <property type="evidence" value="ECO:0007669"/>
    <property type="project" value="UniProtKB-KW"/>
</dbReference>
<dbReference type="GO" id="GO:0019363">
    <property type="term" value="P:pyridine nucleotide biosynthetic process"/>
    <property type="evidence" value="ECO:0007669"/>
    <property type="project" value="UniProtKB-KW"/>
</dbReference>
<keyword evidence="3" id="KW-0479">Metal-binding</keyword>
<dbReference type="EMBL" id="CAEZSN010000006">
    <property type="protein sequence ID" value="CAB4534100.1"/>
    <property type="molecule type" value="Genomic_DNA"/>
</dbReference>
<gene>
    <name evidence="9" type="ORF">UFOPK1433_00111</name>
</gene>
<evidence type="ECO:0000259" key="8">
    <source>
        <dbReference type="Pfam" id="PF00857"/>
    </source>
</evidence>
<feature type="domain" description="Isochorismatase-like" evidence="8">
    <location>
        <begin position="4"/>
        <end position="190"/>
    </location>
</feature>
<dbReference type="InterPro" id="IPR036380">
    <property type="entry name" value="Isochorismatase-like_sf"/>
</dbReference>
<reference evidence="9" key="1">
    <citation type="submission" date="2020-05" db="EMBL/GenBank/DDBJ databases">
        <authorList>
            <person name="Chiriac C."/>
            <person name="Salcher M."/>
            <person name="Ghai R."/>
            <person name="Kavagutti S V."/>
        </authorList>
    </citation>
    <scope>NUCLEOTIDE SEQUENCE</scope>
</reference>
<dbReference type="SUPFAM" id="SSF52499">
    <property type="entry name" value="Isochorismatase-like hydrolases"/>
    <property type="match status" value="1"/>
</dbReference>
<evidence type="ECO:0000256" key="3">
    <source>
        <dbReference type="ARBA" id="ARBA00022723"/>
    </source>
</evidence>
<evidence type="ECO:0000256" key="7">
    <source>
        <dbReference type="ARBA" id="ARBA00043224"/>
    </source>
</evidence>
<evidence type="ECO:0000256" key="4">
    <source>
        <dbReference type="ARBA" id="ARBA00022801"/>
    </source>
</evidence>
<keyword evidence="2" id="KW-0662">Pyridine nucleotide biosynthesis</keyword>
<dbReference type="PANTHER" id="PTHR11080">
    <property type="entry name" value="PYRAZINAMIDASE/NICOTINAMIDASE"/>
    <property type="match status" value="1"/>
</dbReference>
<dbReference type="InterPro" id="IPR052347">
    <property type="entry name" value="Isochorismatase_Nicotinamidase"/>
</dbReference>
<comment type="pathway">
    <text evidence="5">Cofactor biosynthesis; nicotinate biosynthesis; nicotinate from nicotinamide: step 1/1.</text>
</comment>
<accession>A0A6J6B4Y1</accession>
<evidence type="ECO:0000256" key="1">
    <source>
        <dbReference type="ARBA" id="ARBA00006336"/>
    </source>
</evidence>
<sequence>MTKALFIIDVQNDFCEGGSLAVEGGAAVASGITNYLVEHQNDYDIVIASRDWHDANSDNGGHFAAAGEEPDFVNTWPAHCVSDTAGAEYHPNLDLSMIDLHIEKGQGKPAYSIFEGTNRAGVTFPELITELEVNEVDIVGIATDYCVLASALDSKAFGLEVRVLSQLTVGIAQDSSGLALTKLSAIGCEII</sequence>
<evidence type="ECO:0000256" key="2">
    <source>
        <dbReference type="ARBA" id="ARBA00022642"/>
    </source>
</evidence>
<comment type="similarity">
    <text evidence="1">Belongs to the isochorismatase family.</text>
</comment>